<protein>
    <submittedName>
        <fullName evidence="2">Uncharacterized protein</fullName>
    </submittedName>
</protein>
<evidence type="ECO:0000313" key="2">
    <source>
        <dbReference type="EMBL" id="OGC39080.1"/>
    </source>
</evidence>
<feature type="region of interest" description="Disordered" evidence="1">
    <location>
        <begin position="1"/>
        <end position="75"/>
    </location>
</feature>
<proteinExistence type="predicted"/>
<dbReference type="Proteomes" id="UP000177025">
    <property type="component" value="Unassembled WGS sequence"/>
</dbReference>
<feature type="compositionally biased region" description="Basic and acidic residues" evidence="1">
    <location>
        <begin position="1"/>
        <end position="47"/>
    </location>
</feature>
<dbReference type="EMBL" id="MEUM01000152">
    <property type="protein sequence ID" value="OGC39080.1"/>
    <property type="molecule type" value="Genomic_DNA"/>
</dbReference>
<dbReference type="AlphaFoldDB" id="A0A1F4U2L4"/>
<name>A0A1F4U2L4_UNCW3</name>
<accession>A0A1F4U2L4</accession>
<reference evidence="2 3" key="1">
    <citation type="journal article" date="2016" name="Nat. Commun.">
        <title>Thousands of microbial genomes shed light on interconnected biogeochemical processes in an aquifer system.</title>
        <authorList>
            <person name="Anantharaman K."/>
            <person name="Brown C.T."/>
            <person name="Hug L.A."/>
            <person name="Sharon I."/>
            <person name="Castelle C.J."/>
            <person name="Probst A.J."/>
            <person name="Thomas B.C."/>
            <person name="Singh A."/>
            <person name="Wilkins M.J."/>
            <person name="Karaoz U."/>
            <person name="Brodie E.L."/>
            <person name="Williams K.H."/>
            <person name="Hubbard S.S."/>
            <person name="Banfield J.F."/>
        </authorList>
    </citation>
    <scope>NUCLEOTIDE SEQUENCE [LARGE SCALE GENOMIC DNA]</scope>
</reference>
<sequence>MGILDRLKKEKKEKSVLDSLVKKKEDEKAAKEVIPEKPSDIEVREMPATDPLQSMDDYTGDDLPEGMAQEAKPSREFRTEGMHEFTLDSLGANADGTTLKLEYKSRVLQAIDKGQIDEAIKLLEELKLKLLVEE</sequence>
<evidence type="ECO:0000313" key="3">
    <source>
        <dbReference type="Proteomes" id="UP000177025"/>
    </source>
</evidence>
<organism evidence="2 3">
    <name type="scientific">candidate division WOR-3 bacterium RBG_13_43_14</name>
    <dbReference type="NCBI Taxonomy" id="1802590"/>
    <lineage>
        <taxon>Bacteria</taxon>
        <taxon>Bacteria division WOR-3</taxon>
    </lineage>
</organism>
<gene>
    <name evidence="2" type="ORF">A2Y85_04535</name>
</gene>
<evidence type="ECO:0000256" key="1">
    <source>
        <dbReference type="SAM" id="MobiDB-lite"/>
    </source>
</evidence>
<comment type="caution">
    <text evidence="2">The sequence shown here is derived from an EMBL/GenBank/DDBJ whole genome shotgun (WGS) entry which is preliminary data.</text>
</comment>